<sequence length="207" mass="24070">MGIGFEGLIWKIYRIAEAITRILYINLLWVAFSLLGVIVLGFFPATAAMFSVVRKWMLGEKDIPIFKTFWQYYKSEFIQSNILGYALALIGALLYVDLRFFQSSDGIITLALSYLFIFLLLVYFTVVLYIFPVFVHYQFKTLEYIKYALIMAIGRPFQTLFMILGCLLVLTLLRMVPMLIIYFGGSLLCYVLMWISIKSFPKEEIQE</sequence>
<protein>
    <submittedName>
        <fullName evidence="2">DUF624 domain-containing protein</fullName>
    </submittedName>
</protein>
<feature type="transmembrane region" description="Helical" evidence="1">
    <location>
        <begin position="82"/>
        <end position="101"/>
    </location>
</feature>
<organism evidence="2 3">
    <name type="scientific">Bacillus timonensis</name>
    <dbReference type="NCBI Taxonomy" id="1033734"/>
    <lineage>
        <taxon>Bacteria</taxon>
        <taxon>Bacillati</taxon>
        <taxon>Bacillota</taxon>
        <taxon>Bacilli</taxon>
        <taxon>Bacillales</taxon>
        <taxon>Bacillaceae</taxon>
        <taxon>Bacillus</taxon>
    </lineage>
</organism>
<name>A0A4S3PWH0_9BACI</name>
<keyword evidence="1" id="KW-0472">Membrane</keyword>
<evidence type="ECO:0000313" key="3">
    <source>
        <dbReference type="Proteomes" id="UP000306477"/>
    </source>
</evidence>
<keyword evidence="1" id="KW-1133">Transmembrane helix</keyword>
<dbReference type="OrthoDB" id="2182676at2"/>
<dbReference type="Pfam" id="PF04854">
    <property type="entry name" value="DUF624"/>
    <property type="match status" value="1"/>
</dbReference>
<feature type="transmembrane region" description="Helical" evidence="1">
    <location>
        <begin position="107"/>
        <end position="135"/>
    </location>
</feature>
<dbReference type="AlphaFoldDB" id="A0A4S3PWH0"/>
<feature type="transmembrane region" description="Helical" evidence="1">
    <location>
        <begin position="27"/>
        <end position="53"/>
    </location>
</feature>
<evidence type="ECO:0000256" key="1">
    <source>
        <dbReference type="SAM" id="Phobius"/>
    </source>
</evidence>
<proteinExistence type="predicted"/>
<dbReference type="EMBL" id="SLUB01000007">
    <property type="protein sequence ID" value="THE13796.1"/>
    <property type="molecule type" value="Genomic_DNA"/>
</dbReference>
<dbReference type="Proteomes" id="UP000306477">
    <property type="component" value="Unassembled WGS sequence"/>
</dbReference>
<dbReference type="RefSeq" id="WP_136378732.1">
    <property type="nucleotide sequence ID" value="NZ_SLUB01000007.1"/>
</dbReference>
<keyword evidence="3" id="KW-1185">Reference proteome</keyword>
<gene>
    <name evidence="2" type="ORF">E1I69_06200</name>
</gene>
<accession>A0A4S3PWH0</accession>
<feature type="transmembrane region" description="Helical" evidence="1">
    <location>
        <begin position="147"/>
        <end position="173"/>
    </location>
</feature>
<keyword evidence="1" id="KW-0812">Transmembrane</keyword>
<dbReference type="InterPro" id="IPR006938">
    <property type="entry name" value="DUF624"/>
</dbReference>
<evidence type="ECO:0000313" key="2">
    <source>
        <dbReference type="EMBL" id="THE13796.1"/>
    </source>
</evidence>
<feature type="transmembrane region" description="Helical" evidence="1">
    <location>
        <begin position="179"/>
        <end position="197"/>
    </location>
</feature>
<reference evidence="2 3" key="1">
    <citation type="journal article" date="2019" name="Indoor Air">
        <title>Impacts of indoor surface finishes on bacterial viability.</title>
        <authorList>
            <person name="Hu J."/>
            <person name="Maamar S.B."/>
            <person name="Glawe A.J."/>
            <person name="Gottel N."/>
            <person name="Gilbert J.A."/>
            <person name="Hartmann E.M."/>
        </authorList>
    </citation>
    <scope>NUCLEOTIDE SEQUENCE [LARGE SCALE GENOMIC DNA]</scope>
    <source>
        <strain evidence="2 3">AF060A6</strain>
    </source>
</reference>
<comment type="caution">
    <text evidence="2">The sequence shown here is derived from an EMBL/GenBank/DDBJ whole genome shotgun (WGS) entry which is preliminary data.</text>
</comment>